<reference evidence="1 2" key="1">
    <citation type="submission" date="2018-01" db="EMBL/GenBank/DDBJ databases">
        <title>Species boundaries and ecological features among Paraburkholderia terrae DSMZ17804T, P. hospita DSMZ17164T and P. caribensis DSMZ13236T.</title>
        <authorList>
            <person name="Pratama A.A."/>
        </authorList>
    </citation>
    <scope>NUCLEOTIDE SEQUENCE [LARGE SCALE GENOMIC DNA]</scope>
    <source>
        <strain evidence="1 2">DSM 17804</strain>
    </source>
</reference>
<gene>
    <name evidence="1" type="ORF">C2L65_25410</name>
</gene>
<dbReference type="RefSeq" id="WP_042312319.1">
    <property type="nucleotide sequence ID" value="NZ_CP026112.1"/>
</dbReference>
<sequence length="89" mass="9636">MILGTHAIADEFERFAKSDIPADASTGQHADMQRAYFSGVLLVLRLLEVLGALPEAVAFEALQELRREANAFAVSQIIIGVVLTHGDTQ</sequence>
<dbReference type="EMBL" id="CP026112">
    <property type="protein sequence ID" value="AUT62911.1"/>
    <property type="molecule type" value="Genomic_DNA"/>
</dbReference>
<name>A0A2I8EUG5_9BURK</name>
<dbReference type="KEGG" id="pter:C2L65_25410"/>
<evidence type="ECO:0000313" key="1">
    <source>
        <dbReference type="EMBL" id="AUT62911.1"/>
    </source>
</evidence>
<accession>A0A2I8EUG5</accession>
<evidence type="ECO:0000313" key="2">
    <source>
        <dbReference type="Proteomes" id="UP000243502"/>
    </source>
</evidence>
<dbReference type="OrthoDB" id="9135756at2"/>
<dbReference type="AlphaFoldDB" id="A0A2I8EUG5"/>
<proteinExistence type="predicted"/>
<organism evidence="1 2">
    <name type="scientific">Paraburkholderia terrae</name>
    <dbReference type="NCBI Taxonomy" id="311230"/>
    <lineage>
        <taxon>Bacteria</taxon>
        <taxon>Pseudomonadati</taxon>
        <taxon>Pseudomonadota</taxon>
        <taxon>Betaproteobacteria</taxon>
        <taxon>Burkholderiales</taxon>
        <taxon>Burkholderiaceae</taxon>
        <taxon>Paraburkholderia</taxon>
    </lineage>
</organism>
<protein>
    <submittedName>
        <fullName evidence="1">Uncharacterized protein</fullName>
    </submittedName>
</protein>
<dbReference type="Proteomes" id="UP000243502">
    <property type="component" value="Chromosome 2"/>
</dbReference>